<dbReference type="PANTHER" id="PTHR43766">
    <property type="entry name" value="TRYPTOPHAN--TRNA LIGASE, MITOCHONDRIAL"/>
    <property type="match status" value="1"/>
</dbReference>
<proteinExistence type="inferred from homology"/>
<dbReference type="InterPro" id="IPR050203">
    <property type="entry name" value="Trp-tRNA_synthetase"/>
</dbReference>
<dbReference type="OrthoDB" id="15808at2759"/>
<evidence type="ECO:0000256" key="10">
    <source>
        <dbReference type="RuleBase" id="RU363036"/>
    </source>
</evidence>
<keyword evidence="8 10" id="KW-0030">Aminoacyl-tRNA synthetase</keyword>
<dbReference type="GO" id="GO:0070183">
    <property type="term" value="P:mitochondrial tryptophanyl-tRNA aminoacylation"/>
    <property type="evidence" value="ECO:0007669"/>
    <property type="project" value="TreeGrafter"/>
</dbReference>
<keyword evidence="5 10" id="KW-0547">Nucleotide-binding</keyword>
<evidence type="ECO:0000256" key="8">
    <source>
        <dbReference type="ARBA" id="ARBA00023146"/>
    </source>
</evidence>
<dbReference type="GO" id="GO:0005759">
    <property type="term" value="C:mitochondrial matrix"/>
    <property type="evidence" value="ECO:0007669"/>
    <property type="project" value="TreeGrafter"/>
</dbReference>
<dbReference type="PROSITE" id="PS00178">
    <property type="entry name" value="AA_TRNA_LIGASE_I"/>
    <property type="match status" value="1"/>
</dbReference>
<dbReference type="InterPro" id="IPR014729">
    <property type="entry name" value="Rossmann-like_a/b/a_fold"/>
</dbReference>
<dbReference type="Gene3D" id="1.10.240.10">
    <property type="entry name" value="Tyrosyl-Transfer RNA Synthetase"/>
    <property type="match status" value="1"/>
</dbReference>
<dbReference type="Proteomes" id="UP000822476">
    <property type="component" value="Unassembled WGS sequence"/>
</dbReference>
<dbReference type="PRINTS" id="PR01039">
    <property type="entry name" value="TRNASYNTHTRP"/>
</dbReference>
<dbReference type="Gene3D" id="3.40.50.620">
    <property type="entry name" value="HUPs"/>
    <property type="match status" value="1"/>
</dbReference>
<dbReference type="AlphaFoldDB" id="A0A8S9Z491"/>
<name>A0A8S9Z491_9TREM</name>
<evidence type="ECO:0000256" key="11">
    <source>
        <dbReference type="SAM" id="MobiDB-lite"/>
    </source>
</evidence>
<sequence>MLPMITRLKFVNGWFPVRICKKTHVALTGLQPTGIPHLGNYLGAIKPCMELRDSGKLTQLFLIIADLHALTSNNNGIALSQAILDLASTLVACLFKEEKVPSNTCQPTLFLQSSVIGHTELAWVLASTCSLPRLSHLPQWRDKSGFYDQTSTEDPEKMTTASIPNADQFLKASVGLFTYPLLQAADIMLYGSDLIPVGVDQTTHIELARYLVGAVTRRWPDLKSCLCMPTGLITNTPKINSLRDPTKKMSKSDPSLDGTIFLSDPPDTIRSKVRRAQTDSIRNIYYDVEHRPGVSNLLRILAAMENRSMDEVLCQVGDWNKEMLKSRVVDILVQELGPVRVRIENLQTTPEGRSRIASCLNDGSLVANRIAQTRLTQIYSAIGLKLPNFSATALPIFNDSCLDSNFIGSKR</sequence>
<evidence type="ECO:0000256" key="4">
    <source>
        <dbReference type="ARBA" id="ARBA00022598"/>
    </source>
</evidence>
<keyword evidence="13" id="KW-1185">Reference proteome</keyword>
<keyword evidence="6 10" id="KW-0067">ATP-binding</keyword>
<dbReference type="EC" id="6.1.1.2" evidence="3"/>
<evidence type="ECO:0000313" key="12">
    <source>
        <dbReference type="EMBL" id="KAF7261494.1"/>
    </source>
</evidence>
<organism evidence="12 13">
    <name type="scientific">Paragonimus skrjabini miyazakii</name>
    <dbReference type="NCBI Taxonomy" id="59628"/>
    <lineage>
        <taxon>Eukaryota</taxon>
        <taxon>Metazoa</taxon>
        <taxon>Spiralia</taxon>
        <taxon>Lophotrochozoa</taxon>
        <taxon>Platyhelminthes</taxon>
        <taxon>Trematoda</taxon>
        <taxon>Digenea</taxon>
        <taxon>Plagiorchiida</taxon>
        <taxon>Troglotremata</taxon>
        <taxon>Troglotrematidae</taxon>
        <taxon>Paragonimus</taxon>
    </lineage>
</organism>
<dbReference type="GO" id="GO:0005524">
    <property type="term" value="F:ATP binding"/>
    <property type="evidence" value="ECO:0007669"/>
    <property type="project" value="UniProtKB-KW"/>
</dbReference>
<dbReference type="InterPro" id="IPR002306">
    <property type="entry name" value="Trp-tRNA-ligase"/>
</dbReference>
<keyword evidence="4 10" id="KW-0436">Ligase</keyword>
<comment type="subcellular location">
    <subcellularLocation>
        <location evidence="1">Mitochondrion</location>
    </subcellularLocation>
</comment>
<dbReference type="PANTHER" id="PTHR43766:SF1">
    <property type="entry name" value="TRYPTOPHAN--TRNA LIGASE, MITOCHONDRIAL"/>
    <property type="match status" value="1"/>
</dbReference>
<dbReference type="SUPFAM" id="SSF52374">
    <property type="entry name" value="Nucleotidylyl transferase"/>
    <property type="match status" value="1"/>
</dbReference>
<gene>
    <name evidence="12" type="ORF">EG68_01003</name>
</gene>
<dbReference type="NCBIfam" id="TIGR00233">
    <property type="entry name" value="trpS"/>
    <property type="match status" value="1"/>
</dbReference>
<comment type="similarity">
    <text evidence="2 10">Belongs to the class-I aminoacyl-tRNA synthetase family.</text>
</comment>
<evidence type="ECO:0000313" key="13">
    <source>
        <dbReference type="Proteomes" id="UP000822476"/>
    </source>
</evidence>
<dbReference type="InterPro" id="IPR002305">
    <property type="entry name" value="aa-tRNA-synth_Ic"/>
</dbReference>
<feature type="region of interest" description="Disordered" evidence="11">
    <location>
        <begin position="238"/>
        <end position="257"/>
    </location>
</feature>
<comment type="caution">
    <text evidence="12">The sequence shown here is derived from an EMBL/GenBank/DDBJ whole genome shotgun (WGS) entry which is preliminary data.</text>
</comment>
<reference evidence="12" key="1">
    <citation type="submission" date="2019-07" db="EMBL/GenBank/DDBJ databases">
        <title>Annotation for the trematode Paragonimus miyazaki's.</title>
        <authorList>
            <person name="Choi Y.-J."/>
        </authorList>
    </citation>
    <scope>NUCLEOTIDE SEQUENCE</scope>
    <source>
        <strain evidence="12">Japan</strain>
    </source>
</reference>
<evidence type="ECO:0000256" key="3">
    <source>
        <dbReference type="ARBA" id="ARBA00013161"/>
    </source>
</evidence>
<dbReference type="FunFam" id="1.10.240.10:FF:000002">
    <property type="entry name" value="Tryptophan--tRNA ligase"/>
    <property type="match status" value="1"/>
</dbReference>
<evidence type="ECO:0000256" key="9">
    <source>
        <dbReference type="ARBA" id="ARBA00030268"/>
    </source>
</evidence>
<evidence type="ECO:0000256" key="6">
    <source>
        <dbReference type="ARBA" id="ARBA00022840"/>
    </source>
</evidence>
<dbReference type="InterPro" id="IPR001412">
    <property type="entry name" value="aa-tRNA-synth_I_CS"/>
</dbReference>
<evidence type="ECO:0000256" key="2">
    <source>
        <dbReference type="ARBA" id="ARBA00005594"/>
    </source>
</evidence>
<keyword evidence="7 10" id="KW-0648">Protein biosynthesis</keyword>
<dbReference type="Pfam" id="PF00579">
    <property type="entry name" value="tRNA-synt_1b"/>
    <property type="match status" value="1"/>
</dbReference>
<evidence type="ECO:0000256" key="7">
    <source>
        <dbReference type="ARBA" id="ARBA00022917"/>
    </source>
</evidence>
<dbReference type="GO" id="GO:0004830">
    <property type="term" value="F:tryptophan-tRNA ligase activity"/>
    <property type="evidence" value="ECO:0007669"/>
    <property type="project" value="UniProtKB-EC"/>
</dbReference>
<dbReference type="EMBL" id="JTDE01000357">
    <property type="protein sequence ID" value="KAF7261494.1"/>
    <property type="molecule type" value="Genomic_DNA"/>
</dbReference>
<accession>A0A8S9Z491</accession>
<protein>
    <recommendedName>
        <fullName evidence="3">tryptophan--tRNA ligase</fullName>
        <ecNumber evidence="3">6.1.1.2</ecNumber>
    </recommendedName>
    <alternativeName>
        <fullName evidence="9">Tryptophanyl-tRNA synthetase</fullName>
    </alternativeName>
</protein>
<evidence type="ECO:0000256" key="5">
    <source>
        <dbReference type="ARBA" id="ARBA00022741"/>
    </source>
</evidence>
<evidence type="ECO:0000256" key="1">
    <source>
        <dbReference type="ARBA" id="ARBA00004173"/>
    </source>
</evidence>